<proteinExistence type="inferred from homology"/>
<dbReference type="GO" id="GO:0006364">
    <property type="term" value="P:rRNA processing"/>
    <property type="evidence" value="ECO:0007669"/>
    <property type="project" value="UniProtKB-UniRule"/>
</dbReference>
<reference evidence="11" key="1">
    <citation type="submission" date="2016-11" db="EMBL/GenBank/DDBJ databases">
        <authorList>
            <person name="Varghese N."/>
            <person name="Submissions S."/>
        </authorList>
    </citation>
    <scope>NUCLEOTIDE SEQUENCE [LARGE SCALE GENOMIC DNA]</scope>
    <source>
        <strain evidence="11">DSM 17957</strain>
    </source>
</reference>
<feature type="binding site" evidence="9">
    <location>
        <position position="116"/>
    </location>
    <ligand>
        <name>Zn(2+)</name>
        <dbReference type="ChEBI" id="CHEBI:29105"/>
        <note>catalytic</note>
    </ligand>
</feature>
<keyword evidence="8 9" id="KW-0862">Zinc</keyword>
<dbReference type="Pfam" id="PF02130">
    <property type="entry name" value="YbeY"/>
    <property type="match status" value="1"/>
</dbReference>
<dbReference type="Proteomes" id="UP000184536">
    <property type="component" value="Unassembled WGS sequence"/>
</dbReference>
<dbReference type="OrthoDB" id="9807740at2"/>
<evidence type="ECO:0000256" key="4">
    <source>
        <dbReference type="ARBA" id="ARBA00022722"/>
    </source>
</evidence>
<dbReference type="GO" id="GO:0005737">
    <property type="term" value="C:cytoplasm"/>
    <property type="evidence" value="ECO:0007669"/>
    <property type="project" value="UniProtKB-SubCell"/>
</dbReference>
<dbReference type="PROSITE" id="PS01306">
    <property type="entry name" value="UPF0054"/>
    <property type="match status" value="1"/>
</dbReference>
<dbReference type="InterPro" id="IPR023091">
    <property type="entry name" value="MetalPrtase_cat_dom_sf_prd"/>
</dbReference>
<evidence type="ECO:0000256" key="7">
    <source>
        <dbReference type="ARBA" id="ARBA00022801"/>
    </source>
</evidence>
<keyword evidence="11" id="KW-1185">Reference proteome</keyword>
<dbReference type="AlphaFoldDB" id="A0A1M6JJ57"/>
<comment type="subcellular location">
    <subcellularLocation>
        <location evidence="9">Cytoplasm</location>
    </subcellularLocation>
</comment>
<evidence type="ECO:0000256" key="6">
    <source>
        <dbReference type="ARBA" id="ARBA00022759"/>
    </source>
</evidence>
<gene>
    <name evidence="9" type="primary">ybeY</name>
    <name evidence="10" type="ORF">SAMN02745975_02156</name>
</gene>
<evidence type="ECO:0000256" key="5">
    <source>
        <dbReference type="ARBA" id="ARBA00022723"/>
    </source>
</evidence>
<protein>
    <recommendedName>
        <fullName evidence="9">Endoribonuclease YbeY</fullName>
        <ecNumber evidence="9">3.1.-.-</ecNumber>
    </recommendedName>
</protein>
<dbReference type="EMBL" id="FQZV01000026">
    <property type="protein sequence ID" value="SHJ46716.1"/>
    <property type="molecule type" value="Genomic_DNA"/>
</dbReference>
<dbReference type="GO" id="GO:0008270">
    <property type="term" value="F:zinc ion binding"/>
    <property type="evidence" value="ECO:0007669"/>
    <property type="project" value="UniProtKB-UniRule"/>
</dbReference>
<comment type="function">
    <text evidence="9">Single strand-specific metallo-endoribonuclease involved in late-stage 70S ribosome quality control and in maturation of the 3' terminus of the 16S rRNA.</text>
</comment>
<evidence type="ECO:0000256" key="3">
    <source>
        <dbReference type="ARBA" id="ARBA00022552"/>
    </source>
</evidence>
<evidence type="ECO:0000313" key="11">
    <source>
        <dbReference type="Proteomes" id="UP000184536"/>
    </source>
</evidence>
<dbReference type="GO" id="GO:0004222">
    <property type="term" value="F:metalloendopeptidase activity"/>
    <property type="evidence" value="ECO:0007669"/>
    <property type="project" value="InterPro"/>
</dbReference>
<dbReference type="GO" id="GO:0004521">
    <property type="term" value="F:RNA endonuclease activity"/>
    <property type="evidence" value="ECO:0007669"/>
    <property type="project" value="UniProtKB-UniRule"/>
</dbReference>
<dbReference type="InterPro" id="IPR002036">
    <property type="entry name" value="YbeY"/>
</dbReference>
<evidence type="ECO:0000256" key="1">
    <source>
        <dbReference type="ARBA" id="ARBA00010875"/>
    </source>
</evidence>
<dbReference type="Gene3D" id="3.40.390.30">
    <property type="entry name" value="Metalloproteases ('zincins'), catalytic domain"/>
    <property type="match status" value="1"/>
</dbReference>
<sequence>MNIYFDHRQEEIALSEALEEFLEKIVSFTLDQEGVNPQAEISISFVDNEEIHRLNRIYRGVDKPTDVLSFPQYEDFSDLEQLVCLGDVVISIEKAREQAIEYGHSFEREMAYLTIHSIYHLLGYDHDTEENTKKMRGKEEKVLQALGIIRE</sequence>
<evidence type="ECO:0000256" key="8">
    <source>
        <dbReference type="ARBA" id="ARBA00022833"/>
    </source>
</evidence>
<feature type="binding site" evidence="9">
    <location>
        <position position="126"/>
    </location>
    <ligand>
        <name>Zn(2+)</name>
        <dbReference type="ChEBI" id="CHEBI:29105"/>
        <note>catalytic</note>
    </ligand>
</feature>
<evidence type="ECO:0000313" key="10">
    <source>
        <dbReference type="EMBL" id="SHJ46716.1"/>
    </source>
</evidence>
<dbReference type="PANTHER" id="PTHR46986">
    <property type="entry name" value="ENDORIBONUCLEASE YBEY, CHLOROPLASTIC"/>
    <property type="match status" value="1"/>
</dbReference>
<keyword evidence="4 9" id="KW-0540">Nuclease</keyword>
<keyword evidence="9" id="KW-0963">Cytoplasm</keyword>
<keyword evidence="2 9" id="KW-0690">Ribosome biogenesis</keyword>
<keyword evidence="6 9" id="KW-0255">Endonuclease</keyword>
<evidence type="ECO:0000256" key="9">
    <source>
        <dbReference type="HAMAP-Rule" id="MF_00009"/>
    </source>
</evidence>
<accession>A0A1M6JJ57</accession>
<comment type="similarity">
    <text evidence="1 9">Belongs to the endoribonuclease YbeY family.</text>
</comment>
<keyword evidence="3 9" id="KW-0698">rRNA processing</keyword>
<dbReference type="RefSeq" id="WP_110941291.1">
    <property type="nucleotide sequence ID" value="NZ_FQZV01000026.1"/>
</dbReference>
<dbReference type="STRING" id="1121919.SAMN02745975_02156"/>
<keyword evidence="5 9" id="KW-0479">Metal-binding</keyword>
<organism evidence="10 11">
    <name type="scientific">Geosporobacter subterraneus DSM 17957</name>
    <dbReference type="NCBI Taxonomy" id="1121919"/>
    <lineage>
        <taxon>Bacteria</taxon>
        <taxon>Bacillati</taxon>
        <taxon>Bacillota</taxon>
        <taxon>Clostridia</taxon>
        <taxon>Peptostreptococcales</taxon>
        <taxon>Thermotaleaceae</taxon>
        <taxon>Geosporobacter</taxon>
    </lineage>
</organism>
<dbReference type="HAMAP" id="MF_00009">
    <property type="entry name" value="Endoribonucl_YbeY"/>
    <property type="match status" value="1"/>
</dbReference>
<dbReference type="SUPFAM" id="SSF55486">
    <property type="entry name" value="Metalloproteases ('zincins'), catalytic domain"/>
    <property type="match status" value="1"/>
</dbReference>
<keyword evidence="7 9" id="KW-0378">Hydrolase</keyword>
<dbReference type="NCBIfam" id="TIGR00043">
    <property type="entry name" value="rRNA maturation RNase YbeY"/>
    <property type="match status" value="1"/>
</dbReference>
<dbReference type="InterPro" id="IPR020549">
    <property type="entry name" value="YbeY_CS"/>
</dbReference>
<feature type="binding site" evidence="9">
    <location>
        <position position="120"/>
    </location>
    <ligand>
        <name>Zn(2+)</name>
        <dbReference type="ChEBI" id="CHEBI:29105"/>
        <note>catalytic</note>
    </ligand>
</feature>
<dbReference type="PANTHER" id="PTHR46986:SF1">
    <property type="entry name" value="ENDORIBONUCLEASE YBEY, CHLOROPLASTIC"/>
    <property type="match status" value="1"/>
</dbReference>
<comment type="cofactor">
    <cofactor evidence="9">
        <name>Zn(2+)</name>
        <dbReference type="ChEBI" id="CHEBI:29105"/>
    </cofactor>
    <text evidence="9">Binds 1 zinc ion.</text>
</comment>
<dbReference type="EC" id="3.1.-.-" evidence="9"/>
<name>A0A1M6JJ57_9FIRM</name>
<evidence type="ECO:0000256" key="2">
    <source>
        <dbReference type="ARBA" id="ARBA00022517"/>
    </source>
</evidence>